<dbReference type="Gene3D" id="3.30.40.10">
    <property type="entry name" value="Zinc/RING finger domain, C3HC4 (zinc finger)"/>
    <property type="match status" value="1"/>
</dbReference>
<keyword evidence="2" id="KW-1185">Reference proteome</keyword>
<name>A0A177AYT0_9BILA</name>
<dbReference type="SUPFAM" id="SSF57903">
    <property type="entry name" value="FYVE/PHD zinc finger"/>
    <property type="match status" value="1"/>
</dbReference>
<evidence type="ECO:0000313" key="2">
    <source>
        <dbReference type="Proteomes" id="UP000078046"/>
    </source>
</evidence>
<dbReference type="EMBL" id="LWCA01000739">
    <property type="protein sequence ID" value="OAF67136.1"/>
    <property type="molecule type" value="Genomic_DNA"/>
</dbReference>
<dbReference type="Proteomes" id="UP000078046">
    <property type="component" value="Unassembled WGS sequence"/>
</dbReference>
<sequence length="554" mass="63736">MQIGRDSNINLTPIQEEEEFCYICHSEFTLLFNRPKTCINCKKKFCKNCDCNLTDDEKDCVVTKLKEKENNTIMDRVVSFVMEDNVCKKCSATFKLDASNEKRKEKSLGENKMMKSISKSITSLFTKSPEGNEHYSKSTFGNSIISKYLFNKPRETIRSENILSLSKNSLTGTKSEKSEENSSFQEKLAEFKQTSESTSSTSNIQKVIPNIQNEKINKNSLKCSTRETEKTESDPKNFFNSRISNLNCSIPTCDKSVKSNLVLNTKKTNSVRKKVISLMNLSSRNKFKHLGEIATSVSVNFCFNYNLKSSCLSLKVSKLKIQPAVSSIKHIYYQMKMIPPIGKSSQFTTKSKLIKLQVEDNDDQKQISNEEIKMTFLVSSLQYDIISILFSIYTKSTDRLRHPSDKKVAEKLLPLHEYKNRMNEIESQYMDQHLNVMDMHKFSGNLSYYGEIDCEIHAKLTSDFDSIQFNMSFIAVRYIYSTSSSTIYIKLHEFFGDVSKKLVNTQKSDMYKLKKINDARITFITTPILLKKVDTVCYKIEIFEKKSINFKVST</sequence>
<proteinExistence type="predicted"/>
<gene>
    <name evidence="1" type="ORF">A3Q56_05165</name>
</gene>
<organism evidence="1 2">
    <name type="scientific">Intoshia linei</name>
    <dbReference type="NCBI Taxonomy" id="1819745"/>
    <lineage>
        <taxon>Eukaryota</taxon>
        <taxon>Metazoa</taxon>
        <taxon>Spiralia</taxon>
        <taxon>Lophotrochozoa</taxon>
        <taxon>Mesozoa</taxon>
        <taxon>Orthonectida</taxon>
        <taxon>Rhopaluridae</taxon>
        <taxon>Intoshia</taxon>
    </lineage>
</organism>
<evidence type="ECO:0008006" key="3">
    <source>
        <dbReference type="Google" id="ProtNLM"/>
    </source>
</evidence>
<reference evidence="1 2" key="1">
    <citation type="submission" date="2016-04" db="EMBL/GenBank/DDBJ databases">
        <title>The genome of Intoshia linei affirms orthonectids as highly simplified spiralians.</title>
        <authorList>
            <person name="Mikhailov K.V."/>
            <person name="Slusarev G.S."/>
            <person name="Nikitin M.A."/>
            <person name="Logacheva M.D."/>
            <person name="Penin A."/>
            <person name="Aleoshin V."/>
            <person name="Panchin Y.V."/>
        </authorList>
    </citation>
    <scope>NUCLEOTIDE SEQUENCE [LARGE SCALE GENOMIC DNA]</scope>
    <source>
        <strain evidence="1">Intl2013</strain>
        <tissue evidence="1">Whole animal</tissue>
    </source>
</reference>
<comment type="caution">
    <text evidence="1">The sequence shown here is derived from an EMBL/GenBank/DDBJ whole genome shotgun (WGS) entry which is preliminary data.</text>
</comment>
<evidence type="ECO:0000313" key="1">
    <source>
        <dbReference type="EMBL" id="OAF67136.1"/>
    </source>
</evidence>
<dbReference type="AlphaFoldDB" id="A0A177AYT0"/>
<accession>A0A177AYT0</accession>
<protein>
    <recommendedName>
        <fullName evidence="3">FYVE-type domain-containing protein</fullName>
    </recommendedName>
</protein>
<dbReference type="InterPro" id="IPR011011">
    <property type="entry name" value="Znf_FYVE_PHD"/>
</dbReference>
<dbReference type="InterPro" id="IPR013083">
    <property type="entry name" value="Znf_RING/FYVE/PHD"/>
</dbReference>